<dbReference type="Proteomes" id="UP001281761">
    <property type="component" value="Unassembled WGS sequence"/>
</dbReference>
<accession>A0ABQ9YBA9</accession>
<comment type="caution">
    <text evidence="1">The sequence shown here is derived from an EMBL/GenBank/DDBJ whole genome shotgun (WGS) entry which is preliminary data.</text>
</comment>
<organism evidence="1 2">
    <name type="scientific">Blattamonas nauphoetae</name>
    <dbReference type="NCBI Taxonomy" id="2049346"/>
    <lineage>
        <taxon>Eukaryota</taxon>
        <taxon>Metamonada</taxon>
        <taxon>Preaxostyla</taxon>
        <taxon>Oxymonadida</taxon>
        <taxon>Blattamonas</taxon>
    </lineage>
</organism>
<keyword evidence="2" id="KW-1185">Reference proteome</keyword>
<name>A0ABQ9YBA9_9EUKA</name>
<reference evidence="1 2" key="1">
    <citation type="journal article" date="2022" name="bioRxiv">
        <title>Genomics of Preaxostyla Flagellates Illuminates Evolutionary Transitions and the Path Towards Mitochondrial Loss.</title>
        <authorList>
            <person name="Novak L.V.F."/>
            <person name="Treitli S.C."/>
            <person name="Pyrih J."/>
            <person name="Halakuc P."/>
            <person name="Pipaliya S.V."/>
            <person name="Vacek V."/>
            <person name="Brzon O."/>
            <person name="Soukal P."/>
            <person name="Eme L."/>
            <person name="Dacks J.B."/>
            <person name="Karnkowska A."/>
            <person name="Elias M."/>
            <person name="Hampl V."/>
        </authorList>
    </citation>
    <scope>NUCLEOTIDE SEQUENCE [LARGE SCALE GENOMIC DNA]</scope>
    <source>
        <strain evidence="1">NAU3</strain>
        <tissue evidence="1">Gut</tissue>
    </source>
</reference>
<sequence length="347" mass="38898">MGAFISKISSSAVSPSQDCSPFLNWKEEALPSQSEAAVVFRSLVATIKLQPVFNDSLEAKAVKFLESVPRNNQITADSFLRTLASTSGASWTDLMQSIVVLVSSASPVVTKAGMKLLDFLLATSSESTRLSLIKAGIFRQLIVTLKPQSLSFTEAADIHTGIVQSISCSLWLETPDAPEGDEIEDDDDDRQSDLEAIFQQVLMPSEEYIRRLCENRYSIVVGDQSRQFMALLFRILFLCPCYPPAMDFVLHMPVFLTIPSCLTFFESDESIWLSLYLMDSSNEEWSKKGGAGQYVWQFVHRMLRMEGFEDVIEEQLRNNNLSHFGRAYVAKSVVRNIVQGVNLPKYE</sequence>
<proteinExistence type="predicted"/>
<gene>
    <name evidence="1" type="ORF">BLNAU_4132</name>
</gene>
<evidence type="ECO:0000313" key="2">
    <source>
        <dbReference type="Proteomes" id="UP001281761"/>
    </source>
</evidence>
<protein>
    <submittedName>
        <fullName evidence="1">Uncharacterized protein</fullName>
    </submittedName>
</protein>
<dbReference type="EMBL" id="JARBJD010000019">
    <property type="protein sequence ID" value="KAK2961045.1"/>
    <property type="molecule type" value="Genomic_DNA"/>
</dbReference>
<evidence type="ECO:0000313" key="1">
    <source>
        <dbReference type="EMBL" id="KAK2961045.1"/>
    </source>
</evidence>